<comment type="caution">
    <text evidence="1">The sequence shown here is derived from an EMBL/GenBank/DDBJ whole genome shotgun (WGS) entry which is preliminary data.</text>
</comment>
<gene>
    <name evidence="1" type="ORF">WKI68_03045</name>
</gene>
<reference evidence="1 2" key="1">
    <citation type="submission" date="2024-03" db="EMBL/GenBank/DDBJ databases">
        <title>Novel Streptomyces species of biotechnological and ecological value are a feature of Machair soil.</title>
        <authorList>
            <person name="Prole J.R."/>
            <person name="Goodfellow M."/>
            <person name="Allenby N."/>
            <person name="Ward A.C."/>
        </authorList>
    </citation>
    <scope>NUCLEOTIDE SEQUENCE [LARGE SCALE GENOMIC DNA]</scope>
    <source>
        <strain evidence="1 2">MS1.HAVA.3</strain>
    </source>
</reference>
<dbReference type="Gene3D" id="3.60.15.10">
    <property type="entry name" value="Ribonuclease Z/Hydroxyacylglutathione hydrolase-like"/>
    <property type="match status" value="1"/>
</dbReference>
<organism evidence="1 2">
    <name type="scientific">Streptomyces caledonius</name>
    <dbReference type="NCBI Taxonomy" id="3134107"/>
    <lineage>
        <taxon>Bacteria</taxon>
        <taxon>Bacillati</taxon>
        <taxon>Actinomycetota</taxon>
        <taxon>Actinomycetes</taxon>
        <taxon>Kitasatosporales</taxon>
        <taxon>Streptomycetaceae</taxon>
        <taxon>Streptomyces</taxon>
    </lineage>
</organism>
<dbReference type="InterPro" id="IPR036866">
    <property type="entry name" value="RibonucZ/Hydroxyglut_hydro"/>
</dbReference>
<name>A0ABU8TYJ8_9ACTN</name>
<sequence length="50" mass="5353">MQLGNPAVPYSHERDRAAARASREALLARAVVRGALLATAHLTRAFVEPA</sequence>
<evidence type="ECO:0000313" key="1">
    <source>
        <dbReference type="EMBL" id="MEJ8640699.1"/>
    </source>
</evidence>
<keyword evidence="2" id="KW-1185">Reference proteome</keyword>
<evidence type="ECO:0000313" key="2">
    <source>
        <dbReference type="Proteomes" id="UP001382904"/>
    </source>
</evidence>
<protein>
    <submittedName>
        <fullName evidence="1">Uncharacterized protein</fullName>
    </submittedName>
</protein>
<proteinExistence type="predicted"/>
<dbReference type="EMBL" id="JBBKAM010000002">
    <property type="protein sequence ID" value="MEJ8640699.1"/>
    <property type="molecule type" value="Genomic_DNA"/>
</dbReference>
<accession>A0ABU8TYJ8</accession>
<dbReference type="Proteomes" id="UP001382904">
    <property type="component" value="Unassembled WGS sequence"/>
</dbReference>